<accession>A0A3Q7G671</accession>
<feature type="region of interest" description="Disordered" evidence="1">
    <location>
        <begin position="304"/>
        <end position="328"/>
    </location>
</feature>
<evidence type="ECO:0000313" key="2">
    <source>
        <dbReference type="EnsemblPlants" id="Solyc04g056745.1.1"/>
    </source>
</evidence>
<reference evidence="2" key="1">
    <citation type="journal article" date="2012" name="Nature">
        <title>The tomato genome sequence provides insights into fleshy fruit evolution.</title>
        <authorList>
            <consortium name="Tomato Genome Consortium"/>
        </authorList>
    </citation>
    <scope>NUCLEOTIDE SEQUENCE [LARGE SCALE GENOMIC DNA]</scope>
    <source>
        <strain evidence="2">cv. Heinz 1706</strain>
    </source>
</reference>
<proteinExistence type="predicted"/>
<protein>
    <submittedName>
        <fullName evidence="2">Uncharacterized protein</fullName>
    </submittedName>
</protein>
<sequence>MAILLKSANLVSFFMGLYALEFKASVLIKIKTTRDILSTPHPSVELWYLNVLSNCKSQTTTKSGEVQNIIPQHRAVGIQLVKPLYGLSFEVGGNLVVLCHDSGVKGCWFKSKAIHVSQKYLKVQYDEWITSYGIGECEKMGFRYTLHITVKTQPLEDYIEIEVVDDAWWSDGKVKLKMTVSIDINLAQSPSYHPPDHQTSSTTHTSRNSQNNPPEVGATCEVPVVKVPWPFQDHHNLECHRIELSDVTFVILTTYIEVQQDEFQPVICLKILFVTSGKFNFPYLVNTPRSQKRISALIDGLTSDEDSENITREDPSMQGPSGSRSVVASGHSSIGTIIAGNQIAKFKPPPTQAKNGLLPTELEDMKNWASDTHGTSQFRPNRWGIILSIL</sequence>
<feature type="region of interest" description="Disordered" evidence="1">
    <location>
        <begin position="189"/>
        <end position="217"/>
    </location>
</feature>
<dbReference type="InParanoid" id="A0A3Q7G671"/>
<evidence type="ECO:0000313" key="3">
    <source>
        <dbReference type="Proteomes" id="UP000004994"/>
    </source>
</evidence>
<feature type="compositionally biased region" description="Polar residues" evidence="1">
    <location>
        <begin position="318"/>
        <end position="328"/>
    </location>
</feature>
<feature type="compositionally biased region" description="Polar residues" evidence="1">
    <location>
        <begin position="189"/>
        <end position="213"/>
    </location>
</feature>
<evidence type="ECO:0000256" key="1">
    <source>
        <dbReference type="SAM" id="MobiDB-lite"/>
    </source>
</evidence>
<name>A0A3Q7G671_SOLLC</name>
<dbReference type="EnsemblPlants" id="Solyc04g056745.1.1">
    <property type="protein sequence ID" value="Solyc04g056745.1.1"/>
    <property type="gene ID" value="Solyc04g056745.1"/>
</dbReference>
<reference evidence="2" key="2">
    <citation type="submission" date="2019-01" db="UniProtKB">
        <authorList>
            <consortium name="EnsemblPlants"/>
        </authorList>
    </citation>
    <scope>IDENTIFICATION</scope>
    <source>
        <strain evidence="2">cv. Heinz 1706</strain>
    </source>
</reference>
<organism evidence="2">
    <name type="scientific">Solanum lycopersicum</name>
    <name type="common">Tomato</name>
    <name type="synonym">Lycopersicon esculentum</name>
    <dbReference type="NCBI Taxonomy" id="4081"/>
    <lineage>
        <taxon>Eukaryota</taxon>
        <taxon>Viridiplantae</taxon>
        <taxon>Streptophyta</taxon>
        <taxon>Embryophyta</taxon>
        <taxon>Tracheophyta</taxon>
        <taxon>Spermatophyta</taxon>
        <taxon>Magnoliopsida</taxon>
        <taxon>eudicotyledons</taxon>
        <taxon>Gunneridae</taxon>
        <taxon>Pentapetalae</taxon>
        <taxon>asterids</taxon>
        <taxon>lamiids</taxon>
        <taxon>Solanales</taxon>
        <taxon>Solanaceae</taxon>
        <taxon>Solanoideae</taxon>
        <taxon>Solaneae</taxon>
        <taxon>Solanum</taxon>
        <taxon>Solanum subgen. Lycopersicon</taxon>
    </lineage>
</organism>
<dbReference type="Gramene" id="Solyc04g056745.1.1">
    <property type="protein sequence ID" value="Solyc04g056745.1.1"/>
    <property type="gene ID" value="Solyc04g056745.1"/>
</dbReference>
<dbReference type="Proteomes" id="UP000004994">
    <property type="component" value="Chromosome 4"/>
</dbReference>
<dbReference type="AlphaFoldDB" id="A0A3Q7G671"/>
<keyword evidence="3" id="KW-1185">Reference proteome</keyword>